<name>A0ABQ9FS78_TEGGR</name>
<reference evidence="3 4" key="1">
    <citation type="submission" date="2022-12" db="EMBL/GenBank/DDBJ databases">
        <title>Chromosome-level genome of Tegillarca granosa.</title>
        <authorList>
            <person name="Kim J."/>
        </authorList>
    </citation>
    <scope>NUCLEOTIDE SEQUENCE [LARGE SCALE GENOMIC DNA]</scope>
    <source>
        <strain evidence="3">Teg-2019</strain>
        <tissue evidence="3">Adductor muscle</tissue>
    </source>
</reference>
<evidence type="ECO:0000313" key="4">
    <source>
        <dbReference type="Proteomes" id="UP001217089"/>
    </source>
</evidence>
<keyword evidence="4" id="KW-1185">Reference proteome</keyword>
<dbReference type="InterPro" id="IPR001107">
    <property type="entry name" value="Band_7"/>
</dbReference>
<feature type="transmembrane region" description="Helical" evidence="1">
    <location>
        <begin position="7"/>
        <end position="27"/>
    </location>
</feature>
<comment type="caution">
    <text evidence="3">The sequence shown here is derived from an EMBL/GenBank/DDBJ whole genome shotgun (WGS) entry which is preliminary data.</text>
</comment>
<dbReference type="EMBL" id="JARBDR010000141">
    <property type="protein sequence ID" value="KAJ8320122.1"/>
    <property type="molecule type" value="Genomic_DNA"/>
</dbReference>
<accession>A0ABQ9FS78</accession>
<gene>
    <name evidence="3" type="ORF">KUTeg_001709</name>
</gene>
<dbReference type="Proteomes" id="UP001217089">
    <property type="component" value="Unassembled WGS sequence"/>
</dbReference>
<sequence length="301" mass="34362">MGSSGNKCVVVVVIVVAVLVLIIALVATSLKKLASDEVGVSYDTIQKNLGDETKKEGLHTGPPGFEFIIFPSVYKSLDFNDLKCLNKDGVQIILDVTYQYKARAVNLREIILDFRDFDGYEKVLKYAGQSALHEACSYFNTSQFQAERGAFQERVRDIIKARYNALHADITDLQIKDINIKCCTNVDSNFFVFLNDCVPVLQNLSNFVSNMQNCLQIKPNLQKTIVFCRIIEVTSFQIHYFDTAVRFILFGRSYFFEKSKTKNQFWKEVLLDMADFVSSVKVEEDDIISEPIWYNENLKAK</sequence>
<protein>
    <recommendedName>
        <fullName evidence="2">Band 7 domain-containing protein</fullName>
    </recommendedName>
</protein>
<dbReference type="SUPFAM" id="SSF117892">
    <property type="entry name" value="Band 7/SPFH domain"/>
    <property type="match status" value="1"/>
</dbReference>
<keyword evidence="1" id="KW-0472">Membrane</keyword>
<organism evidence="3 4">
    <name type="scientific">Tegillarca granosa</name>
    <name type="common">Malaysian cockle</name>
    <name type="synonym">Anadara granosa</name>
    <dbReference type="NCBI Taxonomy" id="220873"/>
    <lineage>
        <taxon>Eukaryota</taxon>
        <taxon>Metazoa</taxon>
        <taxon>Spiralia</taxon>
        <taxon>Lophotrochozoa</taxon>
        <taxon>Mollusca</taxon>
        <taxon>Bivalvia</taxon>
        <taxon>Autobranchia</taxon>
        <taxon>Pteriomorphia</taxon>
        <taxon>Arcoida</taxon>
        <taxon>Arcoidea</taxon>
        <taxon>Arcidae</taxon>
        <taxon>Tegillarca</taxon>
    </lineage>
</organism>
<evidence type="ECO:0000256" key="1">
    <source>
        <dbReference type="SAM" id="Phobius"/>
    </source>
</evidence>
<keyword evidence="1" id="KW-0812">Transmembrane</keyword>
<dbReference type="Gene3D" id="3.30.479.30">
    <property type="entry name" value="Band 7 domain"/>
    <property type="match status" value="1"/>
</dbReference>
<proteinExistence type="predicted"/>
<keyword evidence="1" id="KW-1133">Transmembrane helix</keyword>
<dbReference type="InterPro" id="IPR036013">
    <property type="entry name" value="Band_7/SPFH_dom_sf"/>
</dbReference>
<feature type="domain" description="Band 7" evidence="2">
    <location>
        <begin position="36"/>
        <end position="180"/>
    </location>
</feature>
<evidence type="ECO:0000313" key="3">
    <source>
        <dbReference type="EMBL" id="KAJ8320122.1"/>
    </source>
</evidence>
<evidence type="ECO:0000259" key="2">
    <source>
        <dbReference type="Pfam" id="PF01145"/>
    </source>
</evidence>
<dbReference type="Pfam" id="PF01145">
    <property type="entry name" value="Band_7"/>
    <property type="match status" value="1"/>
</dbReference>